<proteinExistence type="predicted"/>
<name>A0A1G2CTT5_9BACT</name>
<protein>
    <submittedName>
        <fullName evidence="1">Uncharacterized protein</fullName>
    </submittedName>
</protein>
<dbReference type="STRING" id="1798657.A2648_00855"/>
<sequence>MRHCWVCGAKIELCNGFVSAGDFVLASEGKLPWSKVRETCKVCVAKYAFAKEQGLPLPFNLPSEDPAA</sequence>
<evidence type="ECO:0000313" key="1">
    <source>
        <dbReference type="EMBL" id="OGZ04632.1"/>
    </source>
</evidence>
<accession>A0A1G2CTT5</accession>
<dbReference type="EMBL" id="MHLH01000003">
    <property type="protein sequence ID" value="OGZ04632.1"/>
    <property type="molecule type" value="Genomic_DNA"/>
</dbReference>
<dbReference type="Proteomes" id="UP000178841">
    <property type="component" value="Unassembled WGS sequence"/>
</dbReference>
<gene>
    <name evidence="1" type="ORF">A2648_00855</name>
</gene>
<dbReference type="AlphaFoldDB" id="A0A1G2CTT5"/>
<reference evidence="1 2" key="1">
    <citation type="journal article" date="2016" name="Nat. Commun.">
        <title>Thousands of microbial genomes shed light on interconnected biogeochemical processes in an aquifer system.</title>
        <authorList>
            <person name="Anantharaman K."/>
            <person name="Brown C.T."/>
            <person name="Hug L.A."/>
            <person name="Sharon I."/>
            <person name="Castelle C.J."/>
            <person name="Probst A.J."/>
            <person name="Thomas B.C."/>
            <person name="Singh A."/>
            <person name="Wilkins M.J."/>
            <person name="Karaoz U."/>
            <person name="Brodie E.L."/>
            <person name="Williams K.H."/>
            <person name="Hubbard S.S."/>
            <person name="Banfield J.F."/>
        </authorList>
    </citation>
    <scope>NUCLEOTIDE SEQUENCE [LARGE SCALE GENOMIC DNA]</scope>
</reference>
<evidence type="ECO:0000313" key="2">
    <source>
        <dbReference type="Proteomes" id="UP000178841"/>
    </source>
</evidence>
<organism evidence="1 2">
    <name type="scientific">Candidatus Lloydbacteria bacterium RIFCSPHIGHO2_01_FULL_41_20</name>
    <dbReference type="NCBI Taxonomy" id="1798657"/>
    <lineage>
        <taxon>Bacteria</taxon>
        <taxon>Candidatus Lloydiibacteriota</taxon>
    </lineage>
</organism>
<comment type="caution">
    <text evidence="1">The sequence shown here is derived from an EMBL/GenBank/DDBJ whole genome shotgun (WGS) entry which is preliminary data.</text>
</comment>